<dbReference type="InterPro" id="IPR042231">
    <property type="entry name" value="Cho/carn_acyl_trans_2"/>
</dbReference>
<dbReference type="SUPFAM" id="SSF52777">
    <property type="entry name" value="CoA-dependent acyltransferases"/>
    <property type="match status" value="2"/>
</dbReference>
<dbReference type="GO" id="GO:0016746">
    <property type="term" value="F:acyltransferase activity"/>
    <property type="evidence" value="ECO:0007669"/>
    <property type="project" value="UniProtKB-KW"/>
</dbReference>
<evidence type="ECO:0000313" key="7">
    <source>
        <dbReference type="EMBL" id="PPQ98339.1"/>
    </source>
</evidence>
<comment type="similarity">
    <text evidence="1">Belongs to the carnitine/choline acetyltransferase family.</text>
</comment>
<dbReference type="Proteomes" id="UP000284706">
    <property type="component" value="Unassembled WGS sequence"/>
</dbReference>
<keyword evidence="3" id="KW-0012">Acyltransferase</keyword>
<dbReference type="EMBL" id="NHYE01001112">
    <property type="protein sequence ID" value="PPQ98339.1"/>
    <property type="molecule type" value="Genomic_DNA"/>
</dbReference>
<feature type="region of interest" description="Disordered" evidence="5">
    <location>
        <begin position="1"/>
        <end position="30"/>
    </location>
</feature>
<sequence>MIRTSFLRQSHMLNSSKQATARPKGRGRLPVPPLRDSLDRYLRSLEPFLLEDEARGGKPYTSAYALRQKWADDFEAGIGKTLQERLVGTSLRTPLPPPPLTPYFDVQQHKVSPYNWLDDNFWLNKAYLEWRAPLLINSNWWLAFFEDQLIPRSALSGETNNNRVGTTFWQIRRSAWLLHRMMQFKDRVLESGLISRSWLLENVSKMFNIARIPEPYCDTLSEPPHPSSRAARSIIVMLHDWCYLVTIYHPPSSNSSLPNLLSPGEIEARLRAVVLDVEQRIANGERALPIGVLSADERDRWANNLQRLLSLSPTNQKSHQAMLQSIMGLSLEHTTYTIPPPSSTSHPDHIHARTPAQVALDSHLHVIRGVNQNISNRFFDKPFTLIVDPSTRAGATGEHSPVDALIPSTVAEFGIVQGVDVAAFEHRGSEVHEVDGRGWERLDWIGDDAIWKECHSAAKRAERIIDNSDDSVLWFDKYGTDWIKSINGGLSPDAFIQMAMQLAWYRQRGEFTATYETVLTRIFKHGRTETLRTFSRESRAWVLSMEDPHVPAAEQFQLLRQAIATHSRRTKEAMTGRGFDRHLLGLRLLLRPQHGETAELFEDELHDRSAQWKLSTSGLSAGLLFKGTGFGAMYDDGYGINYLAAPGMVKFGIESKFSSPLTSTQEFKEAISNALLDMQALCQSPDNGQNSRPTLSHL</sequence>
<comment type="caution">
    <text evidence="7">The sequence shown here is derived from an EMBL/GenBank/DDBJ whole genome shotgun (WGS) entry which is preliminary data.</text>
</comment>
<feature type="compositionally biased region" description="Polar residues" evidence="5">
    <location>
        <begin position="1"/>
        <end position="19"/>
    </location>
</feature>
<keyword evidence="2" id="KW-0808">Transferase</keyword>
<feature type="active site" description="Proton acceptor" evidence="4">
    <location>
        <position position="399"/>
    </location>
</feature>
<protein>
    <recommendedName>
        <fullName evidence="6">Choline/carnitine acyltransferase domain-containing protein</fullName>
    </recommendedName>
</protein>
<evidence type="ECO:0000256" key="2">
    <source>
        <dbReference type="ARBA" id="ARBA00022679"/>
    </source>
</evidence>
<evidence type="ECO:0000256" key="4">
    <source>
        <dbReference type="PIRSR" id="PIRSR600542-1"/>
    </source>
</evidence>
<evidence type="ECO:0000256" key="1">
    <source>
        <dbReference type="ARBA" id="ARBA00005232"/>
    </source>
</evidence>
<dbReference type="AlphaFoldDB" id="A0A409Y5U2"/>
<dbReference type="STRING" id="231916.A0A409Y5U2"/>
<dbReference type="InterPro" id="IPR000542">
    <property type="entry name" value="Carn_acyl_trans"/>
</dbReference>
<name>A0A409Y5U2_9AGAR</name>
<feature type="domain" description="Choline/carnitine acyltransferase" evidence="6">
    <location>
        <begin position="29"/>
        <end position="672"/>
    </location>
</feature>
<proteinExistence type="inferred from homology"/>
<dbReference type="InterPro" id="IPR039551">
    <property type="entry name" value="Cho/carn_acyl_trans"/>
</dbReference>
<dbReference type="OrthoDB" id="240216at2759"/>
<dbReference type="PANTHER" id="PTHR22589:SF107">
    <property type="entry name" value="CHOLINE_CARNITINE ACYLTRANSFERASE DOMAIN-CONTAINING PROTEIN"/>
    <property type="match status" value="1"/>
</dbReference>
<reference evidence="7 8" key="1">
    <citation type="journal article" date="2018" name="Evol. Lett.">
        <title>Horizontal gene cluster transfer increased hallucinogenic mushroom diversity.</title>
        <authorList>
            <person name="Reynolds H.T."/>
            <person name="Vijayakumar V."/>
            <person name="Gluck-Thaler E."/>
            <person name="Korotkin H.B."/>
            <person name="Matheny P.B."/>
            <person name="Slot J.C."/>
        </authorList>
    </citation>
    <scope>NUCLEOTIDE SEQUENCE [LARGE SCALE GENOMIC DNA]</scope>
    <source>
        <strain evidence="7 8">SRW20</strain>
    </source>
</reference>
<dbReference type="InParanoid" id="A0A409Y5U2"/>
<dbReference type="Gene3D" id="3.30.559.70">
    <property type="entry name" value="Choline/Carnitine o-acyltransferase, domain 2"/>
    <property type="match status" value="1"/>
</dbReference>
<dbReference type="InterPro" id="IPR023213">
    <property type="entry name" value="CAT-like_dom_sf"/>
</dbReference>
<dbReference type="Pfam" id="PF00755">
    <property type="entry name" value="Carn_acyltransf"/>
    <property type="match status" value="1"/>
</dbReference>
<dbReference type="PANTHER" id="PTHR22589">
    <property type="entry name" value="CARNITINE O-ACYLTRANSFERASE"/>
    <property type="match status" value="1"/>
</dbReference>
<evidence type="ECO:0000256" key="3">
    <source>
        <dbReference type="ARBA" id="ARBA00023315"/>
    </source>
</evidence>
<dbReference type="Gene3D" id="3.30.559.10">
    <property type="entry name" value="Chloramphenicol acetyltransferase-like domain"/>
    <property type="match status" value="1"/>
</dbReference>
<evidence type="ECO:0000313" key="8">
    <source>
        <dbReference type="Proteomes" id="UP000284706"/>
    </source>
</evidence>
<evidence type="ECO:0000256" key="5">
    <source>
        <dbReference type="SAM" id="MobiDB-lite"/>
    </source>
</evidence>
<accession>A0A409Y5U2</accession>
<organism evidence="7 8">
    <name type="scientific">Gymnopilus dilepis</name>
    <dbReference type="NCBI Taxonomy" id="231916"/>
    <lineage>
        <taxon>Eukaryota</taxon>
        <taxon>Fungi</taxon>
        <taxon>Dikarya</taxon>
        <taxon>Basidiomycota</taxon>
        <taxon>Agaricomycotina</taxon>
        <taxon>Agaricomycetes</taxon>
        <taxon>Agaricomycetidae</taxon>
        <taxon>Agaricales</taxon>
        <taxon>Agaricineae</taxon>
        <taxon>Hymenogastraceae</taxon>
        <taxon>Gymnopilus</taxon>
    </lineage>
</organism>
<gene>
    <name evidence="7" type="ORF">CVT26_013595</name>
</gene>
<keyword evidence="8" id="KW-1185">Reference proteome</keyword>
<evidence type="ECO:0000259" key="6">
    <source>
        <dbReference type="Pfam" id="PF00755"/>
    </source>
</evidence>